<proteinExistence type="predicted"/>
<dbReference type="RefSeq" id="WP_344413462.1">
    <property type="nucleotide sequence ID" value="NZ_BAAAQK010000004.1"/>
</dbReference>
<sequence>MRSFWMATDGAGGSRLESLPLPFQHVGATMTAADLARTPDPSLAGLVRAVRPIRRRDGETTLGGDGGGRRLVVVVAGSLAVAAGESQALLVPGDVLLVDDEASRDHKLTWGGEARAVEIDVEDAWAPSGSVPPAVDGGRGPSGAPRVDRIRVRDDVAHFDPFDTFFPAGSQEVDRFTFTHFSPGLSGDWHTEDRPNLVVVLEGGFELEVGGNGGSRVFGPGDVCLVEDGHGQGHKTRIKGETRILVCALPDGHRWS</sequence>
<name>A0ABN2MSL7_9PSEU</name>
<protein>
    <recommendedName>
        <fullName evidence="3">Cupin domain-containing protein</fullName>
    </recommendedName>
</protein>
<organism evidence="1 2">
    <name type="scientific">Pseudonocardia ailaonensis</name>
    <dbReference type="NCBI Taxonomy" id="367279"/>
    <lineage>
        <taxon>Bacteria</taxon>
        <taxon>Bacillati</taxon>
        <taxon>Actinomycetota</taxon>
        <taxon>Actinomycetes</taxon>
        <taxon>Pseudonocardiales</taxon>
        <taxon>Pseudonocardiaceae</taxon>
        <taxon>Pseudonocardia</taxon>
    </lineage>
</organism>
<evidence type="ECO:0000313" key="1">
    <source>
        <dbReference type="EMBL" id="GAA1835947.1"/>
    </source>
</evidence>
<evidence type="ECO:0000313" key="2">
    <source>
        <dbReference type="Proteomes" id="UP001500449"/>
    </source>
</evidence>
<dbReference type="Gene3D" id="2.60.120.10">
    <property type="entry name" value="Jelly Rolls"/>
    <property type="match status" value="1"/>
</dbReference>
<dbReference type="EMBL" id="BAAAQK010000004">
    <property type="protein sequence ID" value="GAA1835947.1"/>
    <property type="molecule type" value="Genomic_DNA"/>
</dbReference>
<dbReference type="InterPro" id="IPR011051">
    <property type="entry name" value="RmlC_Cupin_sf"/>
</dbReference>
<accession>A0ABN2MSL7</accession>
<keyword evidence="2" id="KW-1185">Reference proteome</keyword>
<evidence type="ECO:0008006" key="3">
    <source>
        <dbReference type="Google" id="ProtNLM"/>
    </source>
</evidence>
<dbReference type="InterPro" id="IPR014710">
    <property type="entry name" value="RmlC-like_jellyroll"/>
</dbReference>
<comment type="caution">
    <text evidence="1">The sequence shown here is derived from an EMBL/GenBank/DDBJ whole genome shotgun (WGS) entry which is preliminary data.</text>
</comment>
<gene>
    <name evidence="1" type="ORF">GCM10009836_12950</name>
</gene>
<reference evidence="1 2" key="1">
    <citation type="journal article" date="2019" name="Int. J. Syst. Evol. Microbiol.">
        <title>The Global Catalogue of Microorganisms (GCM) 10K type strain sequencing project: providing services to taxonomists for standard genome sequencing and annotation.</title>
        <authorList>
            <consortium name="The Broad Institute Genomics Platform"/>
            <consortium name="The Broad Institute Genome Sequencing Center for Infectious Disease"/>
            <person name="Wu L."/>
            <person name="Ma J."/>
        </authorList>
    </citation>
    <scope>NUCLEOTIDE SEQUENCE [LARGE SCALE GENOMIC DNA]</scope>
    <source>
        <strain evidence="1 2">JCM 16009</strain>
    </source>
</reference>
<dbReference type="Proteomes" id="UP001500449">
    <property type="component" value="Unassembled WGS sequence"/>
</dbReference>
<dbReference type="SUPFAM" id="SSF51182">
    <property type="entry name" value="RmlC-like cupins"/>
    <property type="match status" value="2"/>
</dbReference>